<keyword evidence="3" id="KW-1015">Disulfide bond</keyword>
<feature type="domain" description="Thioredoxin" evidence="6">
    <location>
        <begin position="5"/>
        <end position="163"/>
    </location>
</feature>
<dbReference type="GO" id="GO:0030313">
    <property type="term" value="C:cell envelope"/>
    <property type="evidence" value="ECO:0007669"/>
    <property type="project" value="UniProtKB-SubCell"/>
</dbReference>
<dbReference type="InterPro" id="IPR013766">
    <property type="entry name" value="Thioredoxin_domain"/>
</dbReference>
<gene>
    <name evidence="7" type="ORF">SASC598J21_009480</name>
</gene>
<organism evidence="7 8">
    <name type="scientific">Snodgrassella alvi SCGC AB-598-J21</name>
    <dbReference type="NCBI Taxonomy" id="1385367"/>
    <lineage>
        <taxon>Bacteria</taxon>
        <taxon>Pseudomonadati</taxon>
        <taxon>Pseudomonadota</taxon>
        <taxon>Betaproteobacteria</taxon>
        <taxon>Neisseriales</taxon>
        <taxon>Neisseriaceae</taxon>
        <taxon>Snodgrassella</taxon>
    </lineage>
</organism>
<evidence type="ECO:0000256" key="3">
    <source>
        <dbReference type="ARBA" id="ARBA00023157"/>
    </source>
</evidence>
<comment type="caution">
    <text evidence="7">The sequence shown here is derived from an EMBL/GenBank/DDBJ whole genome shotgun (WGS) entry which is preliminary data.</text>
</comment>
<dbReference type="AlphaFoldDB" id="A0A074V7X6"/>
<dbReference type="GO" id="GO:0017004">
    <property type="term" value="P:cytochrome complex assembly"/>
    <property type="evidence" value="ECO:0007669"/>
    <property type="project" value="UniProtKB-KW"/>
</dbReference>
<evidence type="ECO:0000313" key="7">
    <source>
        <dbReference type="EMBL" id="KEQ01296.1"/>
    </source>
</evidence>
<dbReference type="Proteomes" id="UP000027644">
    <property type="component" value="Unassembled WGS sequence"/>
</dbReference>
<evidence type="ECO:0000256" key="4">
    <source>
        <dbReference type="ARBA" id="ARBA00023284"/>
    </source>
</evidence>
<dbReference type="PANTHER" id="PTHR42852:SF6">
    <property type="entry name" value="THIOL:DISULFIDE INTERCHANGE PROTEIN DSBE"/>
    <property type="match status" value="1"/>
</dbReference>
<keyword evidence="5" id="KW-0732">Signal</keyword>
<evidence type="ECO:0000256" key="2">
    <source>
        <dbReference type="ARBA" id="ARBA00022748"/>
    </source>
</evidence>
<dbReference type="PROSITE" id="PS51352">
    <property type="entry name" value="THIOREDOXIN_2"/>
    <property type="match status" value="1"/>
</dbReference>
<dbReference type="InterPro" id="IPR036249">
    <property type="entry name" value="Thioredoxin-like_sf"/>
</dbReference>
<dbReference type="Pfam" id="PF00578">
    <property type="entry name" value="AhpC-TSA"/>
    <property type="match status" value="1"/>
</dbReference>
<keyword evidence="2" id="KW-0201">Cytochrome c-type biogenesis</keyword>
<dbReference type="EMBL" id="AVQL01000428">
    <property type="protein sequence ID" value="KEQ01296.1"/>
    <property type="molecule type" value="Genomic_DNA"/>
</dbReference>
<sequence>MFPSAQVLKKIFLISALFLSCIGVYAAELQNWPQRTPATLPTDSPIMVVNVWATWCKPCRSEIAMLSRWYQQQRTSEKKTIAVVGVSLDNDANLQRFTQQVSVPYPLYRYTGSDSRAWMQRLGNNIGGVPFTQVQAPKCGFQRALIGTLSEIKLNQVITEARRQCKQHNVRL</sequence>
<evidence type="ECO:0000256" key="5">
    <source>
        <dbReference type="SAM" id="SignalP"/>
    </source>
</evidence>
<keyword evidence="4" id="KW-0676">Redox-active center</keyword>
<accession>A0A074V7X6</accession>
<dbReference type="GO" id="GO:0016209">
    <property type="term" value="F:antioxidant activity"/>
    <property type="evidence" value="ECO:0007669"/>
    <property type="project" value="InterPro"/>
</dbReference>
<dbReference type="Gene3D" id="3.40.30.10">
    <property type="entry name" value="Glutaredoxin"/>
    <property type="match status" value="1"/>
</dbReference>
<name>A0A074V7X6_9NEIS</name>
<evidence type="ECO:0000259" key="6">
    <source>
        <dbReference type="PROSITE" id="PS51352"/>
    </source>
</evidence>
<dbReference type="SUPFAM" id="SSF52833">
    <property type="entry name" value="Thioredoxin-like"/>
    <property type="match status" value="1"/>
</dbReference>
<protein>
    <recommendedName>
        <fullName evidence="6">Thioredoxin domain-containing protein</fullName>
    </recommendedName>
</protein>
<dbReference type="CDD" id="cd02966">
    <property type="entry name" value="TlpA_like_family"/>
    <property type="match status" value="1"/>
</dbReference>
<proteinExistence type="predicted"/>
<reference evidence="7 8" key="1">
    <citation type="journal article" date="2014" name="PLoS Genet.">
        <title>Hidden diversity in honey bee gut symbionts detected by single-cell genomics.</title>
        <authorList>
            <person name="Engel P."/>
            <person name="Stepanauskas R."/>
            <person name="Moran N."/>
        </authorList>
    </citation>
    <scope>NUCLEOTIDE SEQUENCE [LARGE SCALE GENOMIC DNA]</scope>
    <source>
        <strain evidence="7 8">SCGC AB-598-J21</strain>
    </source>
</reference>
<evidence type="ECO:0000256" key="1">
    <source>
        <dbReference type="ARBA" id="ARBA00004196"/>
    </source>
</evidence>
<comment type="subcellular location">
    <subcellularLocation>
        <location evidence="1">Cell envelope</location>
    </subcellularLocation>
</comment>
<dbReference type="InterPro" id="IPR050553">
    <property type="entry name" value="Thioredoxin_ResA/DsbE_sf"/>
</dbReference>
<feature type="signal peptide" evidence="5">
    <location>
        <begin position="1"/>
        <end position="26"/>
    </location>
</feature>
<dbReference type="PANTHER" id="PTHR42852">
    <property type="entry name" value="THIOL:DISULFIDE INTERCHANGE PROTEIN DSBE"/>
    <property type="match status" value="1"/>
</dbReference>
<evidence type="ECO:0000313" key="8">
    <source>
        <dbReference type="Proteomes" id="UP000027644"/>
    </source>
</evidence>
<dbReference type="InterPro" id="IPR000866">
    <property type="entry name" value="AhpC/TSA"/>
</dbReference>
<dbReference type="GO" id="GO:0016491">
    <property type="term" value="F:oxidoreductase activity"/>
    <property type="evidence" value="ECO:0007669"/>
    <property type="project" value="InterPro"/>
</dbReference>
<feature type="chain" id="PRO_5001701549" description="Thioredoxin domain-containing protein" evidence="5">
    <location>
        <begin position="27"/>
        <end position="172"/>
    </location>
</feature>